<sequence>MQKQISSSGCRDQDHDSKDKSTNDWGWFVEETEMISSHEEIVSNSGAVDNYYSSYDSRKQEHEKTDVINSFGNNEDAEFKEGENDKNSQNSFVSNFSASSDVQVDEEEVYDFGALLHAGNVQSKKVDYIPNIPVDIHSTLSLRQGNSEEEEKTDEIDLSISPRNEIVTTKKQQKNEVEEDKTQNKKSKEVEMFQLVMNIVPLYRLLKSKSTAGLNAFVKRIGQGLSSLKPKYALYPIVLTIVNIILIDRRNEFSLLNRVGS</sequence>
<feature type="compositionally biased region" description="Acidic residues" evidence="1">
    <location>
        <begin position="147"/>
        <end position="157"/>
    </location>
</feature>
<feature type="region of interest" description="Disordered" evidence="1">
    <location>
        <begin position="1"/>
        <end position="24"/>
    </location>
</feature>
<evidence type="ECO:0000256" key="1">
    <source>
        <dbReference type="SAM" id="MobiDB-lite"/>
    </source>
</evidence>
<dbReference type="AlphaFoldDB" id="A0A7S3LNQ5"/>
<evidence type="ECO:0000313" key="2">
    <source>
        <dbReference type="EMBL" id="CAE0437132.1"/>
    </source>
</evidence>
<protein>
    <submittedName>
        <fullName evidence="2">Uncharacterized protein</fullName>
    </submittedName>
</protein>
<feature type="compositionally biased region" description="Polar residues" evidence="1">
    <location>
        <begin position="1"/>
        <end position="10"/>
    </location>
</feature>
<gene>
    <name evidence="2" type="ORF">ASTO00021_LOCUS7373</name>
</gene>
<dbReference type="EMBL" id="HBIN01009892">
    <property type="protein sequence ID" value="CAE0437132.1"/>
    <property type="molecule type" value="Transcribed_RNA"/>
</dbReference>
<feature type="compositionally biased region" description="Basic and acidic residues" evidence="1">
    <location>
        <begin position="11"/>
        <end position="22"/>
    </location>
</feature>
<organism evidence="2">
    <name type="scientific">Aplanochytrium stocchinoi</name>
    <dbReference type="NCBI Taxonomy" id="215587"/>
    <lineage>
        <taxon>Eukaryota</taxon>
        <taxon>Sar</taxon>
        <taxon>Stramenopiles</taxon>
        <taxon>Bigyra</taxon>
        <taxon>Labyrinthulomycetes</taxon>
        <taxon>Thraustochytrida</taxon>
        <taxon>Thraustochytriidae</taxon>
        <taxon>Aplanochytrium</taxon>
    </lineage>
</organism>
<feature type="compositionally biased region" description="Basic and acidic residues" evidence="1">
    <location>
        <begin position="173"/>
        <end position="185"/>
    </location>
</feature>
<feature type="region of interest" description="Disordered" evidence="1">
    <location>
        <begin position="143"/>
        <end position="185"/>
    </location>
</feature>
<proteinExistence type="predicted"/>
<reference evidence="2" key="1">
    <citation type="submission" date="2021-01" db="EMBL/GenBank/DDBJ databases">
        <authorList>
            <person name="Corre E."/>
            <person name="Pelletier E."/>
            <person name="Niang G."/>
            <person name="Scheremetjew M."/>
            <person name="Finn R."/>
            <person name="Kale V."/>
            <person name="Holt S."/>
            <person name="Cochrane G."/>
            <person name="Meng A."/>
            <person name="Brown T."/>
            <person name="Cohen L."/>
        </authorList>
    </citation>
    <scope>NUCLEOTIDE SEQUENCE</scope>
    <source>
        <strain evidence="2">GSBS06</strain>
    </source>
</reference>
<accession>A0A7S3LNQ5</accession>
<name>A0A7S3LNQ5_9STRA</name>
<feature type="compositionally biased region" description="Basic and acidic residues" evidence="1">
    <location>
        <begin position="77"/>
        <end position="86"/>
    </location>
</feature>
<feature type="region of interest" description="Disordered" evidence="1">
    <location>
        <begin position="72"/>
        <end position="92"/>
    </location>
</feature>